<protein>
    <submittedName>
        <fullName evidence="3">Alpha/beta hydrolase</fullName>
    </submittedName>
</protein>
<evidence type="ECO:0000259" key="2">
    <source>
        <dbReference type="Pfam" id="PF12697"/>
    </source>
</evidence>
<comment type="caution">
    <text evidence="3">The sequence shown here is derived from an EMBL/GenBank/DDBJ whole genome shotgun (WGS) entry which is preliminary data.</text>
</comment>
<dbReference type="PANTHER" id="PTHR43798">
    <property type="entry name" value="MONOACYLGLYCEROL LIPASE"/>
    <property type="match status" value="1"/>
</dbReference>
<keyword evidence="1 3" id="KW-0378">Hydrolase</keyword>
<name>A0ABN2KC70_9ACTN</name>
<dbReference type="InterPro" id="IPR000639">
    <property type="entry name" value="Epox_hydrolase-like"/>
</dbReference>
<dbReference type="Proteomes" id="UP001501057">
    <property type="component" value="Unassembled WGS sequence"/>
</dbReference>
<dbReference type="EMBL" id="BAAAME010000010">
    <property type="protein sequence ID" value="GAA1752803.1"/>
    <property type="molecule type" value="Genomic_DNA"/>
</dbReference>
<reference evidence="3 4" key="1">
    <citation type="journal article" date="2019" name="Int. J. Syst. Evol. Microbiol.">
        <title>The Global Catalogue of Microorganisms (GCM) 10K type strain sequencing project: providing services to taxonomists for standard genome sequencing and annotation.</title>
        <authorList>
            <consortium name="The Broad Institute Genomics Platform"/>
            <consortium name="The Broad Institute Genome Sequencing Center for Infectious Disease"/>
            <person name="Wu L."/>
            <person name="Ma J."/>
        </authorList>
    </citation>
    <scope>NUCLEOTIDE SEQUENCE [LARGE SCALE GENOMIC DNA]</scope>
    <source>
        <strain evidence="3 4">JCM 13518</strain>
    </source>
</reference>
<dbReference type="PRINTS" id="PR00412">
    <property type="entry name" value="EPOXHYDRLASE"/>
</dbReference>
<evidence type="ECO:0000313" key="4">
    <source>
        <dbReference type="Proteomes" id="UP001501057"/>
    </source>
</evidence>
<dbReference type="SUPFAM" id="SSF53474">
    <property type="entry name" value="alpha/beta-Hydrolases"/>
    <property type="match status" value="1"/>
</dbReference>
<dbReference type="Gene3D" id="3.40.50.1820">
    <property type="entry name" value="alpha/beta hydrolase"/>
    <property type="match status" value="1"/>
</dbReference>
<evidence type="ECO:0000313" key="3">
    <source>
        <dbReference type="EMBL" id="GAA1752803.1"/>
    </source>
</evidence>
<organism evidence="3 4">
    <name type="scientific">Aeromicrobium alkaliterrae</name>
    <dbReference type="NCBI Taxonomy" id="302168"/>
    <lineage>
        <taxon>Bacteria</taxon>
        <taxon>Bacillati</taxon>
        <taxon>Actinomycetota</taxon>
        <taxon>Actinomycetes</taxon>
        <taxon>Propionibacteriales</taxon>
        <taxon>Nocardioidaceae</taxon>
        <taxon>Aeromicrobium</taxon>
    </lineage>
</organism>
<feature type="domain" description="AB hydrolase-1" evidence="2">
    <location>
        <begin position="77"/>
        <end position="317"/>
    </location>
</feature>
<dbReference type="InterPro" id="IPR050266">
    <property type="entry name" value="AB_hydrolase_sf"/>
</dbReference>
<accession>A0ABN2KC70</accession>
<dbReference type="InterPro" id="IPR029058">
    <property type="entry name" value="AB_hydrolase_fold"/>
</dbReference>
<keyword evidence="4" id="KW-1185">Reference proteome</keyword>
<dbReference type="RefSeq" id="WP_344204033.1">
    <property type="nucleotide sequence ID" value="NZ_BAAAME010000010.1"/>
</dbReference>
<sequence>MKRITTAAVTAAAFAGAGVAASLLRHQRIVQRRRHLGGDAPFGSVRGERHTVIAADGVEINVEIDEPDADGDDSLTIVFVHGWMCDQDTWHFQRLHLRGSARLVFVDQRGHGASGPTSGANSDLSHLADDLARVIEAHGKGRVVVVGHSMGGMSTMQLAADRPELFGGTVVGVVLVGTSAGKLVRGTPALERLAWFVRRSGPVLDWGRAFNSESVIRRWAVGPDADPQRAAMADEMISRAPSRVIADFYPNFPSLDLFDALSTLADVPVTVVCGTADLLTPPKHSRRLAEAIDGARLVLVEGAGHMVMLEDPDDVDEAIDALVAKVT</sequence>
<proteinExistence type="predicted"/>
<dbReference type="Pfam" id="PF12697">
    <property type="entry name" value="Abhydrolase_6"/>
    <property type="match status" value="1"/>
</dbReference>
<dbReference type="PANTHER" id="PTHR43798:SF31">
    <property type="entry name" value="AB HYDROLASE SUPERFAMILY PROTEIN YCLE"/>
    <property type="match status" value="1"/>
</dbReference>
<dbReference type="InterPro" id="IPR000073">
    <property type="entry name" value="AB_hydrolase_1"/>
</dbReference>
<gene>
    <name evidence="3" type="ORF">GCM10009710_35600</name>
</gene>
<evidence type="ECO:0000256" key="1">
    <source>
        <dbReference type="ARBA" id="ARBA00022801"/>
    </source>
</evidence>
<dbReference type="GO" id="GO:0016787">
    <property type="term" value="F:hydrolase activity"/>
    <property type="evidence" value="ECO:0007669"/>
    <property type="project" value="UniProtKB-KW"/>
</dbReference>